<dbReference type="GO" id="GO:0005615">
    <property type="term" value="C:extracellular space"/>
    <property type="evidence" value="ECO:0007669"/>
    <property type="project" value="TreeGrafter"/>
</dbReference>
<dbReference type="GeneID" id="111104346"/>
<proteinExistence type="inferred from homology"/>
<dbReference type="GO" id="GO:0031012">
    <property type="term" value="C:extracellular matrix"/>
    <property type="evidence" value="ECO:0007669"/>
    <property type="project" value="TreeGrafter"/>
</dbReference>
<accession>A0A8B8AUM5</accession>
<evidence type="ECO:0000313" key="6">
    <source>
        <dbReference type="RefSeq" id="XP_022293949.1"/>
    </source>
</evidence>
<name>A0A8B8AUM5_CRAVI</name>
<evidence type="ECO:0000256" key="2">
    <source>
        <dbReference type="ARBA" id="ARBA00008712"/>
    </source>
</evidence>
<evidence type="ECO:0000256" key="4">
    <source>
        <dbReference type="ARBA" id="ARBA00023157"/>
    </source>
</evidence>
<evidence type="ECO:0000313" key="5">
    <source>
        <dbReference type="Proteomes" id="UP000694844"/>
    </source>
</evidence>
<dbReference type="InterPro" id="IPR026645">
    <property type="entry name" value="Dermatopontin"/>
</dbReference>
<evidence type="ECO:0000256" key="1">
    <source>
        <dbReference type="ARBA" id="ARBA00004613"/>
    </source>
</evidence>
<protein>
    <submittedName>
        <fullName evidence="6">Hemagglutinin/amebocyte aggregation factor-like isoform X2</fullName>
    </submittedName>
</protein>
<keyword evidence="3" id="KW-0964">Secreted</keyword>
<dbReference type="RefSeq" id="XP_022293949.1">
    <property type="nucleotide sequence ID" value="XM_022438241.1"/>
</dbReference>
<keyword evidence="4" id="KW-1015">Disulfide bond</keyword>
<dbReference type="PANTHER" id="PTHR15040:SF3">
    <property type="entry name" value="SI:DKEY-14D8.6-RELATED"/>
    <property type="match status" value="1"/>
</dbReference>
<reference evidence="6" key="1">
    <citation type="submission" date="2025-08" db="UniProtKB">
        <authorList>
            <consortium name="RefSeq"/>
        </authorList>
    </citation>
    <scope>IDENTIFICATION</scope>
    <source>
        <tissue evidence="6">Whole sample</tissue>
    </source>
</reference>
<dbReference type="GO" id="GO:0030199">
    <property type="term" value="P:collagen fibril organization"/>
    <property type="evidence" value="ECO:0007669"/>
    <property type="project" value="TreeGrafter"/>
</dbReference>
<dbReference type="OrthoDB" id="5975249at2759"/>
<comment type="subcellular location">
    <subcellularLocation>
        <location evidence="1">Secreted</location>
    </subcellularLocation>
</comment>
<organism evidence="5 6">
    <name type="scientific">Crassostrea virginica</name>
    <name type="common">Eastern oyster</name>
    <dbReference type="NCBI Taxonomy" id="6565"/>
    <lineage>
        <taxon>Eukaryota</taxon>
        <taxon>Metazoa</taxon>
        <taxon>Spiralia</taxon>
        <taxon>Lophotrochozoa</taxon>
        <taxon>Mollusca</taxon>
        <taxon>Bivalvia</taxon>
        <taxon>Autobranchia</taxon>
        <taxon>Pteriomorphia</taxon>
        <taxon>Ostreida</taxon>
        <taxon>Ostreoidea</taxon>
        <taxon>Ostreidae</taxon>
        <taxon>Crassostrea</taxon>
    </lineage>
</organism>
<dbReference type="PANTHER" id="PTHR15040">
    <property type="entry name" value="DERMATOPONTIN-RELATED"/>
    <property type="match status" value="1"/>
</dbReference>
<evidence type="ECO:0000256" key="3">
    <source>
        <dbReference type="ARBA" id="ARBA00022525"/>
    </source>
</evidence>
<sequence length="165" mass="19981">MLYWKITVQWKNDWDRPLNFQCSSRKSSIHQIVSYHDNKMEDRRFDFNCRHVPSVVGPVSCSLSGYVNDFDAPVLYSCPNGGYINGISSYHHNHYEDRRYRFRCCVPYSRHCHRNCSWTNWVNDWDSYFNYFVPSGYVIRSVHSIHDNHREDRRFQFEICQIVKH</sequence>
<dbReference type="Pfam" id="PF14704">
    <property type="entry name" value="DERM"/>
    <property type="match status" value="1"/>
</dbReference>
<dbReference type="AlphaFoldDB" id="A0A8B8AUM5"/>
<dbReference type="Proteomes" id="UP000694844">
    <property type="component" value="Chromosome 7"/>
</dbReference>
<gene>
    <name evidence="6" type="primary">LOC111104346</name>
</gene>
<keyword evidence="5" id="KW-1185">Reference proteome</keyword>
<comment type="similarity">
    <text evidence="2">Belongs to the dermatopontin family.</text>
</comment>